<accession>A0A7W9WJM1</accession>
<name>A0A7W9WJM1_9ACTN</name>
<gene>
    <name evidence="2" type="ORF">HNR57_005446</name>
</gene>
<dbReference type="Pfam" id="PF01609">
    <property type="entry name" value="DDE_Tnp_1"/>
    <property type="match status" value="1"/>
</dbReference>
<sequence>MLTQAHGIPLRVSLTGGHNDVTQILPLVDGVPPVRGKRGRPRRKPRALYADRGYDHDIYRRRLRERGIVPKIARRGEPHGSDLGRVRWVAESAIAWLHGPRRLRTRWETRDDMHDAFLQFAHCMTLARKNPAF</sequence>
<protein>
    <recommendedName>
        <fullName evidence="1">Transposase IS4-like domain-containing protein</fullName>
    </recommendedName>
</protein>
<feature type="domain" description="Transposase IS4-like" evidence="1">
    <location>
        <begin position="6"/>
        <end position="123"/>
    </location>
</feature>
<dbReference type="InterPro" id="IPR002559">
    <property type="entry name" value="Transposase_11"/>
</dbReference>
<evidence type="ECO:0000259" key="1">
    <source>
        <dbReference type="Pfam" id="PF01609"/>
    </source>
</evidence>
<dbReference type="AlphaFoldDB" id="A0A7W9WJM1"/>
<evidence type="ECO:0000313" key="2">
    <source>
        <dbReference type="EMBL" id="MBB6079503.1"/>
    </source>
</evidence>
<organism evidence="2 3">
    <name type="scientific">Streptomyces paradoxus</name>
    <dbReference type="NCBI Taxonomy" id="66375"/>
    <lineage>
        <taxon>Bacteria</taxon>
        <taxon>Bacillati</taxon>
        <taxon>Actinomycetota</taxon>
        <taxon>Actinomycetes</taxon>
        <taxon>Kitasatosporales</taxon>
        <taxon>Streptomycetaceae</taxon>
        <taxon>Streptomyces</taxon>
    </lineage>
</organism>
<dbReference type="GO" id="GO:0003677">
    <property type="term" value="F:DNA binding"/>
    <property type="evidence" value="ECO:0007669"/>
    <property type="project" value="InterPro"/>
</dbReference>
<dbReference type="Proteomes" id="UP000591537">
    <property type="component" value="Unassembled WGS sequence"/>
</dbReference>
<keyword evidence="3" id="KW-1185">Reference proteome</keyword>
<proteinExistence type="predicted"/>
<dbReference type="PANTHER" id="PTHR30007:SF1">
    <property type="entry name" value="BLR1914 PROTEIN"/>
    <property type="match status" value="1"/>
</dbReference>
<reference evidence="2 3" key="1">
    <citation type="submission" date="2020-08" db="EMBL/GenBank/DDBJ databases">
        <title>Genomic Encyclopedia of Type Strains, Phase IV (KMG-IV): sequencing the most valuable type-strain genomes for metagenomic binning, comparative biology and taxonomic classification.</title>
        <authorList>
            <person name="Goeker M."/>
        </authorList>
    </citation>
    <scope>NUCLEOTIDE SEQUENCE [LARGE SCALE GENOMIC DNA]</scope>
    <source>
        <strain evidence="2 3">DSM 43350</strain>
    </source>
</reference>
<dbReference type="PANTHER" id="PTHR30007">
    <property type="entry name" value="PHP DOMAIN PROTEIN"/>
    <property type="match status" value="1"/>
</dbReference>
<dbReference type="GO" id="GO:0006313">
    <property type="term" value="P:DNA transposition"/>
    <property type="evidence" value="ECO:0007669"/>
    <property type="project" value="InterPro"/>
</dbReference>
<evidence type="ECO:0000313" key="3">
    <source>
        <dbReference type="Proteomes" id="UP000591537"/>
    </source>
</evidence>
<dbReference type="GO" id="GO:0004803">
    <property type="term" value="F:transposase activity"/>
    <property type="evidence" value="ECO:0007669"/>
    <property type="project" value="InterPro"/>
</dbReference>
<dbReference type="EMBL" id="JACHGV010000008">
    <property type="protein sequence ID" value="MBB6079503.1"/>
    <property type="molecule type" value="Genomic_DNA"/>
</dbReference>
<comment type="caution">
    <text evidence="2">The sequence shown here is derived from an EMBL/GenBank/DDBJ whole genome shotgun (WGS) entry which is preliminary data.</text>
</comment>